<protein>
    <submittedName>
        <fullName evidence="1">Stress responsive alpha-beta barrel-containing protein</fullName>
    </submittedName>
</protein>
<dbReference type="Proteomes" id="UP000827976">
    <property type="component" value="Chromosome 18"/>
</dbReference>
<keyword evidence="2" id="KW-1185">Reference proteome</keyword>
<reference evidence="2" key="1">
    <citation type="journal article" date="2022" name="Nat. Commun.">
        <title>Chromosome evolution and the genetic basis of agronomically important traits in greater yam.</title>
        <authorList>
            <person name="Bredeson J.V."/>
            <person name="Lyons J.B."/>
            <person name="Oniyinde I.O."/>
            <person name="Okereke N.R."/>
            <person name="Kolade O."/>
            <person name="Nnabue I."/>
            <person name="Nwadili C.O."/>
            <person name="Hribova E."/>
            <person name="Parker M."/>
            <person name="Nwogha J."/>
            <person name="Shu S."/>
            <person name="Carlson J."/>
            <person name="Kariba R."/>
            <person name="Muthemba S."/>
            <person name="Knop K."/>
            <person name="Barton G.J."/>
            <person name="Sherwood A.V."/>
            <person name="Lopez-Montes A."/>
            <person name="Asiedu R."/>
            <person name="Jamnadass R."/>
            <person name="Muchugi A."/>
            <person name="Goodstein D."/>
            <person name="Egesi C.N."/>
            <person name="Featherston J."/>
            <person name="Asfaw A."/>
            <person name="Simpson G.G."/>
            <person name="Dolezel J."/>
            <person name="Hendre P.S."/>
            <person name="Van Deynze A."/>
            <person name="Kumar P.L."/>
            <person name="Obidiegwu J.E."/>
            <person name="Bhattacharjee R."/>
            <person name="Rokhsar D.S."/>
        </authorList>
    </citation>
    <scope>NUCLEOTIDE SEQUENCE [LARGE SCALE GENOMIC DNA]</scope>
    <source>
        <strain evidence="2">cv. TDa95/00328</strain>
    </source>
</reference>
<name>A0ACB7U8D5_DIOAL</name>
<evidence type="ECO:0000313" key="1">
    <source>
        <dbReference type="EMBL" id="KAH7656532.1"/>
    </source>
</evidence>
<accession>A0ACB7U8D5</accession>
<gene>
    <name evidence="1" type="ORF">IHE45_18G080200</name>
</gene>
<sequence length="270" mass="28805">MLCLKTAPYLHRPLLPLKPLLSRRSPSLFSPPRCDLRPATTAVQMSTSAPISTVEHVVLFKARESTEQSKIEAMITNLQALSSLGITTHLVAAPILRLRSGAATAAAFTHLLHSRYASPSDLAAYASDPRHVAVVKDSVLPICDDIMAVDWLSDLSSGPIAPPPGSAVRLTLAKPKEGKKLELMAALEQVKGSAAMKLAGQVSFGENFSPARAKGYEVGFIAVFDGVEALNGVEKDEALVEEEKKKLRPLLESVIVVDFVVPQAPAPASL</sequence>
<comment type="caution">
    <text evidence="1">The sequence shown here is derived from an EMBL/GenBank/DDBJ whole genome shotgun (WGS) entry which is preliminary data.</text>
</comment>
<organism evidence="1 2">
    <name type="scientific">Dioscorea alata</name>
    <name type="common">Purple yam</name>
    <dbReference type="NCBI Taxonomy" id="55571"/>
    <lineage>
        <taxon>Eukaryota</taxon>
        <taxon>Viridiplantae</taxon>
        <taxon>Streptophyta</taxon>
        <taxon>Embryophyta</taxon>
        <taxon>Tracheophyta</taxon>
        <taxon>Spermatophyta</taxon>
        <taxon>Magnoliopsida</taxon>
        <taxon>Liliopsida</taxon>
        <taxon>Dioscoreales</taxon>
        <taxon>Dioscoreaceae</taxon>
        <taxon>Dioscorea</taxon>
    </lineage>
</organism>
<dbReference type="EMBL" id="CM037028">
    <property type="protein sequence ID" value="KAH7656532.1"/>
    <property type="molecule type" value="Genomic_DNA"/>
</dbReference>
<proteinExistence type="predicted"/>
<evidence type="ECO:0000313" key="2">
    <source>
        <dbReference type="Proteomes" id="UP000827976"/>
    </source>
</evidence>